<accession>A0A9Q9SS99</accession>
<proteinExistence type="predicted"/>
<dbReference type="EMBL" id="CP017708">
    <property type="protein sequence ID" value="WAN68715.1"/>
    <property type="molecule type" value="Genomic_DNA"/>
</dbReference>
<organism evidence="1">
    <name type="scientific">Moorena producens (strain JHB)</name>
    <dbReference type="NCBI Taxonomy" id="1454205"/>
    <lineage>
        <taxon>Bacteria</taxon>
        <taxon>Bacillati</taxon>
        <taxon>Cyanobacteriota</taxon>
        <taxon>Cyanophyceae</taxon>
        <taxon>Coleofasciculales</taxon>
        <taxon>Coleofasciculaceae</taxon>
        <taxon>Moorena</taxon>
    </lineage>
</organism>
<dbReference type="AlphaFoldDB" id="A0A9Q9SS99"/>
<reference evidence="1" key="2">
    <citation type="submission" date="2022-10" db="EMBL/GenBank/DDBJ databases">
        <authorList>
            <person name="Ngo T.-E."/>
        </authorList>
    </citation>
    <scope>NUCLEOTIDE SEQUENCE</scope>
    <source>
        <strain evidence="1">JHB</strain>
    </source>
</reference>
<evidence type="ECO:0000313" key="1">
    <source>
        <dbReference type="EMBL" id="WAN68715.1"/>
    </source>
</evidence>
<dbReference type="Proteomes" id="UP000176944">
    <property type="component" value="Chromosome"/>
</dbReference>
<protein>
    <submittedName>
        <fullName evidence="1">Uncharacterized protein</fullName>
    </submittedName>
</protein>
<reference evidence="1" key="1">
    <citation type="journal article" date="2017" name="Proc. Natl. Acad. Sci. U.S.A.">
        <title>Comparative genomics uncovers the prolific and distinctive metabolic potential of the cyanobacterial genus Moorea.</title>
        <authorList>
            <person name="Leao T."/>
            <person name="Castelao G."/>
            <person name="Korobeynikov A."/>
            <person name="Monroe E.A."/>
            <person name="Podell S."/>
            <person name="Glukhov E."/>
            <person name="Allen E.E."/>
            <person name="Gerwick W.H."/>
            <person name="Gerwick L."/>
        </authorList>
    </citation>
    <scope>NUCLEOTIDE SEQUENCE</scope>
    <source>
        <strain evidence="1">JHB</strain>
    </source>
</reference>
<gene>
    <name evidence="1" type="ORF">BJP36_40850</name>
</gene>
<name>A0A9Q9SS99_MOOP1</name>
<sequence>MQLGLGGFPHERLPWFPHERLHQESDVSIQLSAKGQGLWPRYANGHPWRTAISLWASYTEQLLNKRCSFGTGGFPHSRFALRQQLSIRLIVTKVTALVACATKLTAEC</sequence>